<accession>A0ABQ9G5F3</accession>
<gene>
    <name evidence="2" type="ORF">PR048_032122</name>
</gene>
<feature type="region of interest" description="Disordered" evidence="1">
    <location>
        <begin position="122"/>
        <end position="146"/>
    </location>
</feature>
<evidence type="ECO:0000313" key="3">
    <source>
        <dbReference type="Proteomes" id="UP001159363"/>
    </source>
</evidence>
<comment type="caution">
    <text evidence="2">The sequence shown here is derived from an EMBL/GenBank/DDBJ whole genome shotgun (WGS) entry which is preliminary data.</text>
</comment>
<dbReference type="Proteomes" id="UP001159363">
    <property type="component" value="Chromosome 15"/>
</dbReference>
<evidence type="ECO:0000256" key="1">
    <source>
        <dbReference type="SAM" id="MobiDB-lite"/>
    </source>
</evidence>
<sequence length="146" mass="16712">MLVRSVREWKVLREELVSERGVVKFRKGVEKELVGGCTGEEGQTVESFRGYGSRGKGYGERVLGRNWRVKGAERRTFMPPGLHSGNVKELAVQSVLFARILSREVRELEKVQRKAARWVKGRWRRQGQGDEEEGNKRPSVTIKEMG</sequence>
<keyword evidence="3" id="KW-1185">Reference proteome</keyword>
<protein>
    <submittedName>
        <fullName evidence="2">Uncharacterized protein</fullName>
    </submittedName>
</protein>
<organism evidence="2 3">
    <name type="scientific">Dryococelus australis</name>
    <dbReference type="NCBI Taxonomy" id="614101"/>
    <lineage>
        <taxon>Eukaryota</taxon>
        <taxon>Metazoa</taxon>
        <taxon>Ecdysozoa</taxon>
        <taxon>Arthropoda</taxon>
        <taxon>Hexapoda</taxon>
        <taxon>Insecta</taxon>
        <taxon>Pterygota</taxon>
        <taxon>Neoptera</taxon>
        <taxon>Polyneoptera</taxon>
        <taxon>Phasmatodea</taxon>
        <taxon>Verophasmatodea</taxon>
        <taxon>Anareolatae</taxon>
        <taxon>Phasmatidae</taxon>
        <taxon>Eurycanthinae</taxon>
        <taxon>Dryococelus</taxon>
    </lineage>
</organism>
<name>A0ABQ9G5F3_9NEOP</name>
<proteinExistence type="predicted"/>
<evidence type="ECO:0000313" key="2">
    <source>
        <dbReference type="EMBL" id="KAJ8866279.1"/>
    </source>
</evidence>
<reference evidence="2 3" key="1">
    <citation type="submission" date="2023-02" db="EMBL/GenBank/DDBJ databases">
        <title>LHISI_Scaffold_Assembly.</title>
        <authorList>
            <person name="Stuart O.P."/>
            <person name="Cleave R."/>
            <person name="Magrath M.J.L."/>
            <person name="Mikheyev A.S."/>
        </authorList>
    </citation>
    <scope>NUCLEOTIDE SEQUENCE [LARGE SCALE GENOMIC DNA]</scope>
    <source>
        <strain evidence="2">Daus_M_001</strain>
        <tissue evidence="2">Leg muscle</tissue>
    </source>
</reference>
<dbReference type="EMBL" id="JARBHB010000016">
    <property type="protein sequence ID" value="KAJ8866279.1"/>
    <property type="molecule type" value="Genomic_DNA"/>
</dbReference>